<dbReference type="GO" id="GO:0000166">
    <property type="term" value="F:nucleotide binding"/>
    <property type="evidence" value="ECO:0007669"/>
    <property type="project" value="UniProtKB-KW"/>
</dbReference>
<evidence type="ECO:0000259" key="13">
    <source>
        <dbReference type="Pfam" id="PF22145"/>
    </source>
</evidence>
<dbReference type="InterPro" id="IPR054396">
    <property type="entry name" value="GtfA_EBD"/>
</dbReference>
<feature type="binding site" evidence="11">
    <location>
        <begin position="406"/>
        <end position="409"/>
    </location>
    <ligand>
        <name>N-acetyl-D-glucosamine</name>
        <dbReference type="ChEBI" id="CHEBI:506227"/>
    </ligand>
</feature>
<dbReference type="RefSeq" id="WP_046467238.1">
    <property type="nucleotide sequence ID" value="NZ_JAUOQO010000004.1"/>
</dbReference>
<dbReference type="CDD" id="cd04949">
    <property type="entry name" value="GT4_GtfA-like"/>
    <property type="match status" value="1"/>
</dbReference>
<accession>A0AAW7YTC9</accession>
<evidence type="ECO:0000259" key="12">
    <source>
        <dbReference type="Pfam" id="PF00534"/>
    </source>
</evidence>
<dbReference type="InterPro" id="IPR014267">
    <property type="entry name" value="GtfA"/>
</dbReference>
<evidence type="ECO:0000256" key="9">
    <source>
        <dbReference type="ARBA" id="ARBA00023136"/>
    </source>
</evidence>
<dbReference type="Pfam" id="PF22145">
    <property type="entry name" value="GtfA_EBD"/>
    <property type="match status" value="1"/>
</dbReference>
<evidence type="ECO:0000313" key="15">
    <source>
        <dbReference type="Proteomes" id="UP001170310"/>
    </source>
</evidence>
<dbReference type="AlphaFoldDB" id="A0AAW7YTC9"/>
<dbReference type="EMBL" id="JAUOQO010000004">
    <property type="protein sequence ID" value="MDO6573526.1"/>
    <property type="molecule type" value="Genomic_DNA"/>
</dbReference>
<evidence type="ECO:0000256" key="4">
    <source>
        <dbReference type="ARBA" id="ARBA00022475"/>
    </source>
</evidence>
<dbReference type="Pfam" id="PF00534">
    <property type="entry name" value="Glycos_transf_1"/>
    <property type="match status" value="1"/>
</dbReference>
<evidence type="ECO:0000256" key="6">
    <source>
        <dbReference type="ARBA" id="ARBA00022676"/>
    </source>
</evidence>
<organism evidence="14 15">
    <name type="scientific">Staphylococcus pasteuri_A</name>
    <dbReference type="NCBI Taxonomy" id="3062664"/>
    <lineage>
        <taxon>Bacteria</taxon>
        <taxon>Bacillati</taxon>
        <taxon>Bacillota</taxon>
        <taxon>Bacilli</taxon>
        <taxon>Bacillales</taxon>
        <taxon>Staphylococcaceae</taxon>
        <taxon>Staphylococcus</taxon>
    </lineage>
</organism>
<dbReference type="GO" id="GO:0005886">
    <property type="term" value="C:plasma membrane"/>
    <property type="evidence" value="ECO:0007669"/>
    <property type="project" value="UniProtKB-SubCell"/>
</dbReference>
<evidence type="ECO:0000256" key="8">
    <source>
        <dbReference type="ARBA" id="ARBA00022741"/>
    </source>
</evidence>
<feature type="binding site" evidence="11">
    <location>
        <position position="244"/>
    </location>
    <ligand>
        <name>N-acetyl-D-glucosamine</name>
        <dbReference type="ChEBI" id="CHEBI:506227"/>
    </ligand>
</feature>
<keyword evidence="7 11" id="KW-0808">Transferase</keyword>
<comment type="catalytic activity">
    <reaction evidence="10 11">
        <text>L-seryl-[protein] + UDP-N-acetyl-alpha-D-glucosamine = 3-O-[N-acetyl-alpha-D-glucosaminyl]-L-seryl-[protein] + UDP + H(+)</text>
        <dbReference type="Rhea" id="RHEA:59872"/>
        <dbReference type="Rhea" id="RHEA-COMP:9863"/>
        <dbReference type="Rhea" id="RHEA-COMP:15471"/>
        <dbReference type="ChEBI" id="CHEBI:15378"/>
        <dbReference type="ChEBI" id="CHEBI:29999"/>
        <dbReference type="ChEBI" id="CHEBI:57705"/>
        <dbReference type="ChEBI" id="CHEBI:58223"/>
        <dbReference type="ChEBI" id="CHEBI:143279"/>
    </reaction>
</comment>
<dbReference type="GO" id="GO:0017122">
    <property type="term" value="C:protein N-acetylglucosaminyltransferase complex"/>
    <property type="evidence" value="ECO:0007669"/>
    <property type="project" value="UniProtKB-UniRule"/>
</dbReference>
<keyword evidence="9 11" id="KW-0472">Membrane</keyword>
<name>A0AAW7YTC9_9STAP</name>
<dbReference type="GO" id="GO:0016757">
    <property type="term" value="F:glycosyltransferase activity"/>
    <property type="evidence" value="ECO:0007669"/>
    <property type="project" value="UniProtKB-UniRule"/>
</dbReference>
<comment type="subunit">
    <text evidence="11">Forms a heterotetramer with 2 subunits each of GtfA and GtfB. Part of the accessory SecA2/SecY2 protein translocation apparatus.</text>
</comment>
<keyword evidence="8 11" id="KW-0547">Nucleotide-binding</keyword>
<gene>
    <name evidence="11 14" type="primary">gtfA</name>
    <name evidence="14" type="ORF">Q4528_05070</name>
</gene>
<dbReference type="GO" id="GO:0005737">
    <property type="term" value="C:cytoplasm"/>
    <property type="evidence" value="ECO:0007669"/>
    <property type="project" value="UniProtKB-SubCell"/>
</dbReference>
<comment type="subcellular location">
    <subcellularLocation>
        <location evidence="1 11">Cell membrane</location>
        <topology evidence="11">Peripheral membrane protein</topology>
    </subcellularLocation>
    <subcellularLocation>
        <location evidence="11">Cytoplasm</location>
    </subcellularLocation>
    <text evidence="11">Cell membrane association requires GtfB.</text>
</comment>
<reference evidence="14" key="1">
    <citation type="submission" date="2023-07" db="EMBL/GenBank/DDBJ databases">
        <title>Genome content predicts the carbon catabolic preferences of heterotrophic bacteria.</title>
        <authorList>
            <person name="Gralka M."/>
        </authorList>
    </citation>
    <scope>NUCLEOTIDE SEQUENCE</scope>
    <source>
        <strain evidence="14">E2R20</strain>
    </source>
</reference>
<evidence type="ECO:0000256" key="11">
    <source>
        <dbReference type="HAMAP-Rule" id="MF_01472"/>
    </source>
</evidence>
<keyword evidence="4 11" id="KW-1003">Cell membrane</keyword>
<evidence type="ECO:0000256" key="5">
    <source>
        <dbReference type="ARBA" id="ARBA00022490"/>
    </source>
</evidence>
<dbReference type="Proteomes" id="UP001170310">
    <property type="component" value="Unassembled WGS sequence"/>
</dbReference>
<keyword evidence="5 11" id="KW-0963">Cytoplasm</keyword>
<dbReference type="EC" id="2.4.1.-" evidence="11"/>
<dbReference type="InterPro" id="IPR001296">
    <property type="entry name" value="Glyco_trans_1"/>
</dbReference>
<comment type="function">
    <text evidence="11">Required for polymorphic O-glycosylation of the serine-rich repeat protein in this bacteria. Catalyzes the first step in glycosylation by transferring N-acetylglucosamine from UDP-GlcNAc to serine residues in the substrate protein. Part of the accessory SecA2/SecY2 system specifically required to export serine-rich repeat cell wall proteins usually encoded upstream in the same operon.</text>
</comment>
<dbReference type="Gene3D" id="3.40.50.2000">
    <property type="entry name" value="Glycogen Phosphorylase B"/>
    <property type="match status" value="2"/>
</dbReference>
<comment type="pathway">
    <text evidence="2 11">Protein modification; protein glycosylation.</text>
</comment>
<dbReference type="NCBIfam" id="TIGR02918">
    <property type="entry name" value="accessory Sec system glycosyltransferase GtfA"/>
    <property type="match status" value="1"/>
</dbReference>
<proteinExistence type="inferred from homology"/>
<feature type="binding site" evidence="11">
    <location>
        <begin position="16"/>
        <end position="19"/>
    </location>
    <ligand>
        <name>UDP</name>
        <dbReference type="ChEBI" id="CHEBI:58223"/>
    </ligand>
</feature>
<evidence type="ECO:0000256" key="1">
    <source>
        <dbReference type="ARBA" id="ARBA00004236"/>
    </source>
</evidence>
<comment type="similarity">
    <text evidence="3 11">Belongs to the glycosyltransferase group 1 family. Glycosyltransferase 4 subfamily.</text>
</comment>
<evidence type="ECO:0000256" key="7">
    <source>
        <dbReference type="ARBA" id="ARBA00022679"/>
    </source>
</evidence>
<evidence type="ECO:0000313" key="14">
    <source>
        <dbReference type="EMBL" id="MDO6573526.1"/>
    </source>
</evidence>
<dbReference type="PANTHER" id="PTHR12526">
    <property type="entry name" value="GLYCOSYLTRANSFERASE"/>
    <property type="match status" value="1"/>
</dbReference>
<keyword evidence="6 11" id="KW-0328">Glycosyltransferase</keyword>
<keyword evidence="15" id="KW-1185">Reference proteome</keyword>
<sequence length="505" mass="58501">MTIYNINFGIGWASSGVEYAQSYRAKMLRHLKDDAKFIFLDFISSENIQTLTQNLGFKDSEVIWMYQYFTDIPIAPTTYTLEQLKHDIGNTITRIEVDAQGKIQRLYLDHQSQTFVTCYMKNANESYVDRAEFVVNGMLIRKDFYSYVRVFSEYYAPYDNYAKLYMRQFYNENGTIAYQEIIDGDARSYIFKDARFYSKESFVAYFIQQLNLTNQDIVILDRATDIGQAVLQNKGQSRVGVVIHAEHFSDNITDDTNILWNNYYEYQFTNAKYIDFYVVATDLQNQILSEQFRHYTADRPRIRTIPVGSLNQLSLPNGHRKPYSILTASRLASEKHVDWIALAVIKAKQSLPQLEFDIYGHGPESDKIQQIIHDYHAEDFIHLRGHVNLDDIYSQYELFVSASQSEGFGLTLMEAVGSGLGMIGFNVNYGNPTFIADGQNGYLLDKPSKDESIEEITDRMAAKIVQYFKNGPKDPHQKSYDIAAPFETNEMIKRWQHLVDEVLYD</sequence>
<feature type="domain" description="Glycosyl transferase family 1" evidence="12">
    <location>
        <begin position="321"/>
        <end position="458"/>
    </location>
</feature>
<evidence type="ECO:0000256" key="10">
    <source>
        <dbReference type="ARBA" id="ARBA00052053"/>
    </source>
</evidence>
<evidence type="ECO:0000256" key="3">
    <source>
        <dbReference type="ARBA" id="ARBA00009481"/>
    </source>
</evidence>
<dbReference type="FunFam" id="3.40.50.2000:FF:000196">
    <property type="entry name" value="UDP-N-acetylglucosamine--peptide N-acetylglucosaminyltransferase GtfA subunit"/>
    <property type="match status" value="1"/>
</dbReference>
<feature type="domain" description="GtfA extended beta-sheet meander" evidence="13">
    <location>
        <begin position="98"/>
        <end position="193"/>
    </location>
</feature>
<comment type="caution">
    <text evidence="14">The sequence shown here is derived from an EMBL/GenBank/DDBJ whole genome shotgun (WGS) entry which is preliminary data.</text>
</comment>
<evidence type="ECO:0000256" key="2">
    <source>
        <dbReference type="ARBA" id="ARBA00004922"/>
    </source>
</evidence>
<dbReference type="PANTHER" id="PTHR12526:SF629">
    <property type="entry name" value="TEICHURONIC ACID BIOSYNTHESIS GLYCOSYLTRANSFERASE TUAH-RELATED"/>
    <property type="match status" value="1"/>
</dbReference>
<dbReference type="HAMAP" id="MF_01472">
    <property type="entry name" value="GtfA"/>
    <property type="match status" value="1"/>
</dbReference>
<feature type="binding site" evidence="11">
    <location>
        <begin position="386"/>
        <end position="387"/>
    </location>
    <ligand>
        <name>UDP</name>
        <dbReference type="ChEBI" id="CHEBI:58223"/>
    </ligand>
</feature>
<dbReference type="SUPFAM" id="SSF53756">
    <property type="entry name" value="UDP-Glycosyltransferase/glycogen phosphorylase"/>
    <property type="match status" value="1"/>
</dbReference>
<protein>
    <recommendedName>
        <fullName evidence="11">UDP-N-acetylglucosamine--peptide N-acetylglucosaminyltransferase GtfA subunit</fullName>
        <ecNumber evidence="11">2.4.1.-</ecNumber>
    </recommendedName>
    <alternativeName>
        <fullName evidence="11">Glycosyltransferase GtfA</fullName>
    </alternativeName>
</protein>